<evidence type="ECO:0000256" key="3">
    <source>
        <dbReference type="ARBA" id="ARBA00022801"/>
    </source>
</evidence>
<proteinExistence type="inferred from homology"/>
<feature type="non-terminal residue" evidence="6">
    <location>
        <position position="1"/>
    </location>
</feature>
<evidence type="ECO:0000256" key="2">
    <source>
        <dbReference type="ARBA" id="ARBA00022670"/>
    </source>
</evidence>
<dbReference type="GO" id="GO:0006508">
    <property type="term" value="P:proteolysis"/>
    <property type="evidence" value="ECO:0007669"/>
    <property type="project" value="UniProtKB-KW"/>
</dbReference>
<dbReference type="InterPro" id="IPR038765">
    <property type="entry name" value="Papain-like_cys_pep_sf"/>
</dbReference>
<evidence type="ECO:0000313" key="6">
    <source>
        <dbReference type="EMBL" id="EOA40165.1"/>
    </source>
</evidence>
<name>R0IND9_9BRAS</name>
<dbReference type="GO" id="GO:0008234">
    <property type="term" value="F:cysteine-type peptidase activity"/>
    <property type="evidence" value="ECO:0007669"/>
    <property type="project" value="InterPro"/>
</dbReference>
<protein>
    <recommendedName>
        <fullName evidence="5">Ubiquitin-like protease family profile domain-containing protein</fullName>
    </recommendedName>
</protein>
<feature type="compositionally biased region" description="Basic and acidic residues" evidence="4">
    <location>
        <begin position="156"/>
        <end position="169"/>
    </location>
</feature>
<gene>
    <name evidence="6" type="ORF">CARUB_v10008881mg</name>
</gene>
<dbReference type="AlphaFoldDB" id="R0IND9"/>
<dbReference type="SUPFAM" id="SSF54001">
    <property type="entry name" value="Cysteine proteinases"/>
    <property type="match status" value="1"/>
</dbReference>
<dbReference type="Pfam" id="PF02902">
    <property type="entry name" value="Peptidase_C48"/>
    <property type="match status" value="1"/>
</dbReference>
<evidence type="ECO:0000313" key="7">
    <source>
        <dbReference type="Proteomes" id="UP000029121"/>
    </source>
</evidence>
<dbReference type="STRING" id="81985.R0IND9"/>
<organism evidence="6 7">
    <name type="scientific">Capsella rubella</name>
    <dbReference type="NCBI Taxonomy" id="81985"/>
    <lineage>
        <taxon>Eukaryota</taxon>
        <taxon>Viridiplantae</taxon>
        <taxon>Streptophyta</taxon>
        <taxon>Embryophyta</taxon>
        <taxon>Tracheophyta</taxon>
        <taxon>Spermatophyta</taxon>
        <taxon>Magnoliopsida</taxon>
        <taxon>eudicotyledons</taxon>
        <taxon>Gunneridae</taxon>
        <taxon>Pentapetalae</taxon>
        <taxon>rosids</taxon>
        <taxon>malvids</taxon>
        <taxon>Brassicales</taxon>
        <taxon>Brassicaceae</taxon>
        <taxon>Camelineae</taxon>
        <taxon>Capsella</taxon>
    </lineage>
</organism>
<feature type="domain" description="Ubiquitin-like protease family profile" evidence="5">
    <location>
        <begin position="289"/>
        <end position="476"/>
    </location>
</feature>
<keyword evidence="7" id="KW-1185">Reference proteome</keyword>
<dbReference type="PROSITE" id="PS50600">
    <property type="entry name" value="ULP_PROTEASE"/>
    <property type="match status" value="1"/>
</dbReference>
<sequence>HDSELSSQSPIFDTVQKPSALIDDPVTSPQDIIADQSPRHTVLPYTKLLQEIMSTSMVTPTQREEQNVIFDKEDFVGSAVCNLIADPPSESNKDNNNVTDGGVANVIQEQDVGALDIDLGTSTNQIHQTEMDGNEPNKDHDGCLNSDALESYSHSTHLDSDKTDDDTPVHRPRPKIVFEGAREGSQETNGDEPDGGSSTSDSEALEETDSTGGNRVELEVSDSSPARPREKGILSEAEVKLIDVILNMPQRSPTQHTNLLPIVEKDVLTLFKKTLKGSPHMEHLTKCGFLLSNKFLLQLIKPTNWHIEVLVSYLKRKHNHVLTVERSLFLSPWTANYLQGKYKSFSLARNKSRVRWDDQLNRSINGSPSHWFELWDMLYVPMNWGGSHWVGLAISLPNWSLEILDPNIPLNDDANVAKHIAPIVEMLPYIINKFCDPPSTQTHGFKPFNWRRIKDCYVNHRCGDCGLVAMKFLELYATGGPDTMAMITDEVVDNFRAQYALDIYKDLIAPIYK</sequence>
<reference evidence="7" key="1">
    <citation type="journal article" date="2013" name="Nat. Genet.">
        <title>The Capsella rubella genome and the genomic consequences of rapid mating system evolution.</title>
        <authorList>
            <person name="Slotte T."/>
            <person name="Hazzouri K.M."/>
            <person name="Agren J.A."/>
            <person name="Koenig D."/>
            <person name="Maumus F."/>
            <person name="Guo Y.L."/>
            <person name="Steige K."/>
            <person name="Platts A.E."/>
            <person name="Escobar J.S."/>
            <person name="Newman L.K."/>
            <person name="Wang W."/>
            <person name="Mandakova T."/>
            <person name="Vello E."/>
            <person name="Smith L.M."/>
            <person name="Henz S.R."/>
            <person name="Steffen J."/>
            <person name="Takuno S."/>
            <person name="Brandvain Y."/>
            <person name="Coop G."/>
            <person name="Andolfatto P."/>
            <person name="Hu T.T."/>
            <person name="Blanchette M."/>
            <person name="Clark R.M."/>
            <person name="Quesneville H."/>
            <person name="Nordborg M."/>
            <person name="Gaut B.S."/>
            <person name="Lysak M.A."/>
            <person name="Jenkins J."/>
            <person name="Grimwood J."/>
            <person name="Chapman J."/>
            <person name="Prochnik S."/>
            <person name="Shu S."/>
            <person name="Rokhsar D."/>
            <person name="Schmutz J."/>
            <person name="Weigel D."/>
            <person name="Wright S.I."/>
        </authorList>
    </citation>
    <scope>NUCLEOTIDE SEQUENCE [LARGE SCALE GENOMIC DNA]</scope>
    <source>
        <strain evidence="7">cv. Monte Gargano</strain>
    </source>
</reference>
<feature type="region of interest" description="Disordered" evidence="4">
    <location>
        <begin position="177"/>
        <end position="231"/>
    </location>
</feature>
<keyword evidence="2" id="KW-0645">Protease</keyword>
<evidence type="ECO:0000259" key="5">
    <source>
        <dbReference type="PROSITE" id="PS50600"/>
    </source>
</evidence>
<dbReference type="Gene3D" id="3.40.395.10">
    <property type="entry name" value="Adenoviral Proteinase, Chain A"/>
    <property type="match status" value="1"/>
</dbReference>
<evidence type="ECO:0000256" key="4">
    <source>
        <dbReference type="SAM" id="MobiDB-lite"/>
    </source>
</evidence>
<feature type="region of interest" description="Disordered" evidence="4">
    <location>
        <begin position="127"/>
        <end position="147"/>
    </location>
</feature>
<dbReference type="EMBL" id="KB870805">
    <property type="protein sequence ID" value="EOA40165.1"/>
    <property type="molecule type" value="Genomic_DNA"/>
</dbReference>
<accession>R0IND9</accession>
<dbReference type="InterPro" id="IPR003653">
    <property type="entry name" value="Peptidase_C48_C"/>
</dbReference>
<comment type="similarity">
    <text evidence="1">Belongs to the peptidase C48 family.</text>
</comment>
<keyword evidence="3" id="KW-0378">Hydrolase</keyword>
<feature type="region of interest" description="Disordered" evidence="4">
    <location>
        <begin position="153"/>
        <end position="172"/>
    </location>
</feature>
<evidence type="ECO:0000256" key="1">
    <source>
        <dbReference type="ARBA" id="ARBA00005234"/>
    </source>
</evidence>
<dbReference type="Proteomes" id="UP000029121">
    <property type="component" value="Unassembled WGS sequence"/>
</dbReference>